<gene>
    <name evidence="2" type="ORF">NCTC6754_02424</name>
</gene>
<protein>
    <submittedName>
        <fullName evidence="2">IclR family transcriptional regulator</fullName>
    </submittedName>
</protein>
<accession>A0A447TTC1</accession>
<dbReference type="InterPro" id="IPR005471">
    <property type="entry name" value="Tscrpt_reg_IclR_N"/>
</dbReference>
<dbReference type="Proteomes" id="UP000269208">
    <property type="component" value="Chromosome"/>
</dbReference>
<evidence type="ECO:0000313" key="3">
    <source>
        <dbReference type="Proteomes" id="UP000269208"/>
    </source>
</evidence>
<dbReference type="AlphaFoldDB" id="A0A447TTC1"/>
<evidence type="ECO:0000313" key="2">
    <source>
        <dbReference type="EMBL" id="VEB52827.1"/>
    </source>
</evidence>
<evidence type="ECO:0000259" key="1">
    <source>
        <dbReference type="Pfam" id="PF09339"/>
    </source>
</evidence>
<dbReference type="Pfam" id="PF09339">
    <property type="entry name" value="HTH_IclR"/>
    <property type="match status" value="1"/>
</dbReference>
<dbReference type="GO" id="GO:0006355">
    <property type="term" value="P:regulation of DNA-templated transcription"/>
    <property type="evidence" value="ECO:0007669"/>
    <property type="project" value="InterPro"/>
</dbReference>
<dbReference type="GO" id="GO:0003677">
    <property type="term" value="F:DNA binding"/>
    <property type="evidence" value="ECO:0007669"/>
    <property type="project" value="InterPro"/>
</dbReference>
<dbReference type="SUPFAM" id="SSF46785">
    <property type="entry name" value="Winged helix' DNA-binding domain"/>
    <property type="match status" value="1"/>
</dbReference>
<reference evidence="2 3" key="1">
    <citation type="submission" date="2018-12" db="EMBL/GenBank/DDBJ databases">
        <authorList>
            <consortium name="Pathogen Informatics"/>
        </authorList>
    </citation>
    <scope>NUCLEOTIDE SEQUENCE [LARGE SCALE GENOMIC DNA]</scope>
    <source>
        <strain evidence="2 3">NCTC6754</strain>
    </source>
</reference>
<feature type="domain" description="HTH iclR-type" evidence="1">
    <location>
        <begin position="4"/>
        <end position="35"/>
    </location>
</feature>
<name>A0A447TTC1_SALET</name>
<dbReference type="InterPro" id="IPR036388">
    <property type="entry name" value="WH-like_DNA-bd_sf"/>
</dbReference>
<sequence>MAQRFTQIHQNSGIAKSSTSSLLNGMVEHGLLRQEKDKYYLGATPV</sequence>
<dbReference type="EMBL" id="LR134190">
    <property type="protein sequence ID" value="VEB52827.1"/>
    <property type="molecule type" value="Genomic_DNA"/>
</dbReference>
<organism evidence="2 3">
    <name type="scientific">Salmonella enterica I</name>
    <dbReference type="NCBI Taxonomy" id="59201"/>
    <lineage>
        <taxon>Bacteria</taxon>
        <taxon>Pseudomonadati</taxon>
        <taxon>Pseudomonadota</taxon>
        <taxon>Gammaproteobacteria</taxon>
        <taxon>Enterobacterales</taxon>
        <taxon>Enterobacteriaceae</taxon>
        <taxon>Salmonella</taxon>
    </lineage>
</organism>
<proteinExistence type="predicted"/>
<dbReference type="Gene3D" id="1.10.10.10">
    <property type="entry name" value="Winged helix-like DNA-binding domain superfamily/Winged helix DNA-binding domain"/>
    <property type="match status" value="1"/>
</dbReference>
<dbReference type="InterPro" id="IPR036390">
    <property type="entry name" value="WH_DNA-bd_sf"/>
</dbReference>